<feature type="transmembrane region" description="Helical" evidence="1">
    <location>
        <begin position="151"/>
        <end position="172"/>
    </location>
</feature>
<keyword evidence="1" id="KW-0812">Transmembrane</keyword>
<dbReference type="Proteomes" id="UP000008871">
    <property type="component" value="Chromosome"/>
</dbReference>
<dbReference type="eggNOG" id="ENOG50343YY">
    <property type="taxonomic scope" value="Bacteria"/>
</dbReference>
<dbReference type="STRING" id="393595.ABO_2307"/>
<keyword evidence="3" id="KW-1185">Reference proteome</keyword>
<evidence type="ECO:0000313" key="2">
    <source>
        <dbReference type="EMBL" id="CAL17755.1"/>
    </source>
</evidence>
<gene>
    <name evidence="2" type="ordered locus">ABO_2307</name>
</gene>
<protein>
    <submittedName>
        <fullName evidence="2">Uncharacterized protein</fullName>
    </submittedName>
</protein>
<feature type="transmembrane region" description="Helical" evidence="1">
    <location>
        <begin position="51"/>
        <end position="70"/>
    </location>
</feature>
<dbReference type="AlphaFoldDB" id="Q0VM43"/>
<evidence type="ECO:0000313" key="3">
    <source>
        <dbReference type="Proteomes" id="UP000008871"/>
    </source>
</evidence>
<accession>Q0VM43</accession>
<dbReference type="OrthoDB" id="6402151at2"/>
<dbReference type="RefSeq" id="WP_011589581.1">
    <property type="nucleotide sequence ID" value="NC_008260.1"/>
</dbReference>
<keyword evidence="1" id="KW-1133">Transmembrane helix</keyword>
<keyword evidence="1" id="KW-0472">Membrane</keyword>
<dbReference type="EMBL" id="AM286690">
    <property type="protein sequence ID" value="CAL17755.1"/>
    <property type="molecule type" value="Genomic_DNA"/>
</dbReference>
<name>Q0VM43_ALCBS</name>
<feature type="transmembrane region" description="Helical" evidence="1">
    <location>
        <begin position="20"/>
        <end position="39"/>
    </location>
</feature>
<evidence type="ECO:0000256" key="1">
    <source>
        <dbReference type="SAM" id="Phobius"/>
    </source>
</evidence>
<organism evidence="2 3">
    <name type="scientific">Alcanivorax borkumensis (strain ATCC 700651 / DSM 11573 / NCIMB 13689 / SK2)</name>
    <dbReference type="NCBI Taxonomy" id="393595"/>
    <lineage>
        <taxon>Bacteria</taxon>
        <taxon>Pseudomonadati</taxon>
        <taxon>Pseudomonadota</taxon>
        <taxon>Gammaproteobacteria</taxon>
        <taxon>Oceanospirillales</taxon>
        <taxon>Alcanivoracaceae</taxon>
        <taxon>Alcanivorax</taxon>
    </lineage>
</organism>
<reference evidence="2 3" key="1">
    <citation type="journal article" date="2006" name="Nat. Biotechnol.">
        <title>Genome sequence of the ubiquitous hydrocarbon-degrading marine bacterium Alcanivorax borkumensis.</title>
        <authorList>
            <person name="Schneiker S."/>
            <person name="Martins dos Santos V.A.P."/>
            <person name="Bartels D."/>
            <person name="Bekel T."/>
            <person name="Brecht M."/>
            <person name="Buhrmester J."/>
            <person name="Chernikova T.N."/>
            <person name="Denaro R."/>
            <person name="Ferrer M."/>
            <person name="Gertler C."/>
            <person name="Goesmann A."/>
            <person name="Golyshina O.V."/>
            <person name="Kaminski F."/>
            <person name="Khachane A.N."/>
            <person name="Lang S."/>
            <person name="Linke B."/>
            <person name="McHardy A.C."/>
            <person name="Meyer F."/>
            <person name="Nechitaylo T."/>
            <person name="Puehler A."/>
            <person name="Regenhardt D."/>
            <person name="Rupp O."/>
            <person name="Sabirova J.S."/>
            <person name="Selbitschka W."/>
            <person name="Yakimov M.M."/>
            <person name="Timmis K.N."/>
            <person name="Vorhoelter F.-J."/>
            <person name="Weidner S."/>
            <person name="Kaiser O."/>
            <person name="Golyshin P.N."/>
        </authorList>
    </citation>
    <scope>NUCLEOTIDE SEQUENCE [LARGE SCALE GENOMIC DNA]</scope>
    <source>
        <strain evidence="3">ATCC 700651 / DSM 11573 / NCIMB 13689 / SK2</strain>
    </source>
</reference>
<proteinExistence type="predicted"/>
<dbReference type="HOGENOM" id="CLU_1529436_0_0_6"/>
<sequence length="175" mass="19360">MAESRSLEVFKGIREAQQKLDYFLLGLVSALFAYVGGQYKPMPISFSQNTIELISLALFFISIIAGFKRLDLNISIMKLNFQMLDMGEKKGALNQAQSMPGQVLNTDTGEVLGRNEAAYTLQLIEENTSKVKTNLDKLSNYSSATFVVRNWALILGFLALGFSKVLGVYVVSTIV</sequence>
<dbReference type="KEGG" id="abo:ABO_2307"/>